<dbReference type="HOGENOM" id="CLU_098406_1_0_1"/>
<keyword evidence="2" id="KW-1185">Reference proteome</keyword>
<sequence length="135" mass="15806">MEETVIRIGLTELRKSLKFAPVRPWKHFNETEPSEEELENAKSLEEYYNLKEPYSGVLDNTVLFEKNLIPAEAYLDERFPSIREMFRIRFEEIISEGGPIDTKLVDRLIVEYGRIKKRVDEATSKLKSGTNCLHK</sequence>
<accession>G0P6E3</accession>
<evidence type="ECO:0000313" key="1">
    <source>
        <dbReference type="EMBL" id="EGT46416.1"/>
    </source>
</evidence>
<dbReference type="OMA" id="IVEYGRI"/>
<evidence type="ECO:0000313" key="2">
    <source>
        <dbReference type="Proteomes" id="UP000008068"/>
    </source>
</evidence>
<proteinExistence type="predicted"/>
<name>G0P6E3_CAEBE</name>
<organism evidence="2">
    <name type="scientific">Caenorhabditis brenneri</name>
    <name type="common">Nematode worm</name>
    <dbReference type="NCBI Taxonomy" id="135651"/>
    <lineage>
        <taxon>Eukaryota</taxon>
        <taxon>Metazoa</taxon>
        <taxon>Ecdysozoa</taxon>
        <taxon>Nematoda</taxon>
        <taxon>Chromadorea</taxon>
        <taxon>Rhabditida</taxon>
        <taxon>Rhabditina</taxon>
        <taxon>Rhabditomorpha</taxon>
        <taxon>Rhabditoidea</taxon>
        <taxon>Rhabditidae</taxon>
        <taxon>Peloderinae</taxon>
        <taxon>Caenorhabditis</taxon>
    </lineage>
</organism>
<dbReference type="Proteomes" id="UP000008068">
    <property type="component" value="Unassembled WGS sequence"/>
</dbReference>
<gene>
    <name evidence="1" type="ORF">CAEBREN_16788</name>
</gene>
<protein>
    <submittedName>
        <fullName evidence="1">Uncharacterized protein</fullName>
    </submittedName>
</protein>
<dbReference type="InParanoid" id="G0P6E3"/>
<reference evidence="2" key="1">
    <citation type="submission" date="2011-07" db="EMBL/GenBank/DDBJ databases">
        <authorList>
            <consortium name="Caenorhabditis brenneri Sequencing and Analysis Consortium"/>
            <person name="Wilson R.K."/>
        </authorList>
    </citation>
    <scope>NUCLEOTIDE SEQUENCE [LARGE SCALE GENOMIC DNA]</scope>
    <source>
        <strain evidence="2">PB2801</strain>
    </source>
</reference>
<dbReference type="AlphaFoldDB" id="G0P6E3"/>
<dbReference type="EMBL" id="GL380097">
    <property type="protein sequence ID" value="EGT46416.1"/>
    <property type="molecule type" value="Genomic_DNA"/>
</dbReference>
<dbReference type="OrthoDB" id="5872587at2759"/>